<dbReference type="Pfam" id="PF02096">
    <property type="entry name" value="60KD_IMP"/>
    <property type="match status" value="1"/>
</dbReference>
<evidence type="ECO:0000256" key="9">
    <source>
        <dbReference type="RuleBase" id="RU003945"/>
    </source>
</evidence>
<dbReference type="PANTHER" id="PTHR12428:SF65">
    <property type="entry name" value="CYTOCHROME C OXIDASE ASSEMBLY PROTEIN COX18, MITOCHONDRIAL"/>
    <property type="match status" value="1"/>
</dbReference>
<comment type="caution">
    <text evidence="12">The sequence shown here is derived from an EMBL/GenBank/DDBJ whole genome shotgun (WGS) entry which is preliminary data.</text>
</comment>
<evidence type="ECO:0000256" key="1">
    <source>
        <dbReference type="ARBA" id="ARBA00004651"/>
    </source>
</evidence>
<sequence>MNIIFNLLGALLNHVFNFTGDWGIAVVVLTLIVKVLLMPMSMKQRFSILKQQKVAKKMEDIKIRYKNDKLKMEKEIQSCYKDNLKSMMGCLLTIIQLPIIGGLYKTIINMPVVSGTVLIPWVASIKLSDSYFIVPIMYSIISMLPGLVNSIDYFKVYKEVQYNKMSAILPGVIGLLITIKAPIALGLYFITSSVFSLVEEIAFRIYIKNKQFV</sequence>
<comment type="subcellular location">
    <subcellularLocation>
        <location evidence="1">Cell membrane</location>
        <topology evidence="1">Multi-pass membrane protein</topology>
    </subcellularLocation>
    <subcellularLocation>
        <location evidence="9">Membrane</location>
        <topology evidence="9">Multi-pass membrane protein</topology>
    </subcellularLocation>
</comment>
<evidence type="ECO:0000313" key="13">
    <source>
        <dbReference type="Proteomes" id="UP000077407"/>
    </source>
</evidence>
<dbReference type="Proteomes" id="UP000077407">
    <property type="component" value="Unassembled WGS sequence"/>
</dbReference>
<keyword evidence="8" id="KW-0143">Chaperone</keyword>
<keyword evidence="2" id="KW-0813">Transport</keyword>
<evidence type="ECO:0000256" key="2">
    <source>
        <dbReference type="ARBA" id="ARBA00022448"/>
    </source>
</evidence>
<evidence type="ECO:0000256" key="10">
    <source>
        <dbReference type="SAM" id="Phobius"/>
    </source>
</evidence>
<feature type="transmembrane region" description="Helical" evidence="10">
    <location>
        <begin position="132"/>
        <end position="154"/>
    </location>
</feature>
<dbReference type="GO" id="GO:0005886">
    <property type="term" value="C:plasma membrane"/>
    <property type="evidence" value="ECO:0007669"/>
    <property type="project" value="UniProtKB-SubCell"/>
</dbReference>
<keyword evidence="5" id="KW-0653">Protein transport</keyword>
<dbReference type="OrthoDB" id="2380676at2"/>
<organism evidence="12 13">
    <name type="scientific">Clostridium ljungdahlii</name>
    <dbReference type="NCBI Taxonomy" id="1538"/>
    <lineage>
        <taxon>Bacteria</taxon>
        <taxon>Bacillati</taxon>
        <taxon>Bacillota</taxon>
        <taxon>Clostridia</taxon>
        <taxon>Eubacteriales</taxon>
        <taxon>Clostridiaceae</taxon>
        <taxon>Clostridium</taxon>
    </lineage>
</organism>
<dbReference type="GO" id="GO:0015031">
    <property type="term" value="P:protein transport"/>
    <property type="evidence" value="ECO:0007669"/>
    <property type="project" value="UniProtKB-KW"/>
</dbReference>
<proteinExistence type="inferred from homology"/>
<evidence type="ECO:0000256" key="8">
    <source>
        <dbReference type="ARBA" id="ARBA00023186"/>
    </source>
</evidence>
<reference evidence="12 13" key="1">
    <citation type="journal article" date="2015" name="Biotechnol. Bioeng.">
        <title>Genome sequence and phenotypic characterization of Caulobacter segnis.</title>
        <authorList>
            <person name="Patel S."/>
            <person name="Fletcher B."/>
            <person name="Scott D.C."/>
            <person name="Ely B."/>
        </authorList>
    </citation>
    <scope>NUCLEOTIDE SEQUENCE [LARGE SCALE GENOMIC DNA]</scope>
    <source>
        <strain evidence="12 13">ERI-2</strain>
    </source>
</reference>
<evidence type="ECO:0000313" key="12">
    <source>
        <dbReference type="EMBL" id="OAA91608.1"/>
    </source>
</evidence>
<name>A0A166S433_9CLOT</name>
<evidence type="ECO:0000256" key="3">
    <source>
        <dbReference type="ARBA" id="ARBA00022475"/>
    </source>
</evidence>
<dbReference type="InterPro" id="IPR001708">
    <property type="entry name" value="YidC/ALB3/OXA1/COX18"/>
</dbReference>
<feature type="domain" description="Membrane insertase YidC/Oxa/ALB C-terminal" evidence="11">
    <location>
        <begin position="22"/>
        <end position="202"/>
    </location>
</feature>
<evidence type="ECO:0000256" key="7">
    <source>
        <dbReference type="ARBA" id="ARBA00023136"/>
    </source>
</evidence>
<evidence type="ECO:0000256" key="5">
    <source>
        <dbReference type="ARBA" id="ARBA00022927"/>
    </source>
</evidence>
<dbReference type="GO" id="GO:0051205">
    <property type="term" value="P:protein insertion into membrane"/>
    <property type="evidence" value="ECO:0007669"/>
    <property type="project" value="TreeGrafter"/>
</dbReference>
<dbReference type="PATRIC" id="fig|1538.10.peg.1069"/>
<gene>
    <name evidence="12" type="primary">yidC</name>
    <name evidence="12" type="ORF">WY13_00573</name>
</gene>
<comment type="similarity">
    <text evidence="9">Belongs to the OXA1/ALB3/YidC family.</text>
</comment>
<dbReference type="InterPro" id="IPR047196">
    <property type="entry name" value="YidC_ALB_C"/>
</dbReference>
<accession>A0A166S433</accession>
<feature type="transmembrane region" description="Helical" evidence="10">
    <location>
        <begin position="166"/>
        <end position="190"/>
    </location>
</feature>
<dbReference type="PANTHER" id="PTHR12428">
    <property type="entry name" value="OXA1"/>
    <property type="match status" value="1"/>
</dbReference>
<dbReference type="RefSeq" id="WP_063554183.1">
    <property type="nucleotide sequence ID" value="NZ_LITT01000005.1"/>
</dbReference>
<evidence type="ECO:0000259" key="11">
    <source>
        <dbReference type="Pfam" id="PF02096"/>
    </source>
</evidence>
<dbReference type="GO" id="GO:0032977">
    <property type="term" value="F:membrane insertase activity"/>
    <property type="evidence" value="ECO:0007669"/>
    <property type="project" value="InterPro"/>
</dbReference>
<dbReference type="NCBIfam" id="TIGR03592">
    <property type="entry name" value="yidC_oxa1_cterm"/>
    <property type="match status" value="1"/>
</dbReference>
<keyword evidence="3" id="KW-1003">Cell membrane</keyword>
<keyword evidence="7 10" id="KW-0472">Membrane</keyword>
<dbReference type="CDD" id="cd20070">
    <property type="entry name" value="5TM_YidC_Alb3"/>
    <property type="match status" value="1"/>
</dbReference>
<dbReference type="InterPro" id="IPR028055">
    <property type="entry name" value="YidC/Oxa/ALB_C"/>
</dbReference>
<feature type="transmembrane region" description="Helical" evidence="10">
    <location>
        <begin position="90"/>
        <end position="112"/>
    </location>
</feature>
<evidence type="ECO:0000256" key="6">
    <source>
        <dbReference type="ARBA" id="ARBA00022989"/>
    </source>
</evidence>
<evidence type="ECO:0000256" key="4">
    <source>
        <dbReference type="ARBA" id="ARBA00022692"/>
    </source>
</evidence>
<protein>
    <submittedName>
        <fullName evidence="12">Membrane protein insertase YidC</fullName>
    </submittedName>
</protein>
<feature type="transmembrane region" description="Helical" evidence="10">
    <location>
        <begin position="22"/>
        <end position="40"/>
    </location>
</feature>
<dbReference type="EMBL" id="LITT01000005">
    <property type="protein sequence ID" value="OAA91608.1"/>
    <property type="molecule type" value="Genomic_DNA"/>
</dbReference>
<keyword evidence="4 9" id="KW-0812">Transmembrane</keyword>
<dbReference type="AlphaFoldDB" id="A0A166S433"/>
<keyword evidence="6 10" id="KW-1133">Transmembrane helix</keyword>